<evidence type="ECO:0000313" key="3">
    <source>
        <dbReference type="Proteomes" id="UP001597214"/>
    </source>
</evidence>
<protein>
    <submittedName>
        <fullName evidence="2">Pyridoxamine 5'-phosphate oxidase family protein</fullName>
    </submittedName>
</protein>
<dbReference type="Gene3D" id="2.30.110.10">
    <property type="entry name" value="Electron Transport, Fmn-binding Protein, Chain A"/>
    <property type="match status" value="1"/>
</dbReference>
<dbReference type="RefSeq" id="WP_377929219.1">
    <property type="nucleotide sequence ID" value="NZ_JBHUEM010000028.1"/>
</dbReference>
<sequence>MDQTVKQKINKLMDQHQVGTLATIRDQKPFTRFMTFSHEDLTLYTASDKHTHKVEDINQNPSVHILLGNKDISFDHSYMEIEAKAEITDEVSLKEKCWNNHLHEWLEGPNDPNYVVLKLTPEKVRFFEEAGSNPEEFTL</sequence>
<organism evidence="2 3">
    <name type="scientific">Bacillus salitolerans</name>
    <dbReference type="NCBI Taxonomy" id="1437434"/>
    <lineage>
        <taxon>Bacteria</taxon>
        <taxon>Bacillati</taxon>
        <taxon>Bacillota</taxon>
        <taxon>Bacilli</taxon>
        <taxon>Bacillales</taxon>
        <taxon>Bacillaceae</taxon>
        <taxon>Bacillus</taxon>
    </lineage>
</organism>
<dbReference type="InterPro" id="IPR052917">
    <property type="entry name" value="Stress-Dev_Protein"/>
</dbReference>
<dbReference type="InterPro" id="IPR012349">
    <property type="entry name" value="Split_barrel_FMN-bd"/>
</dbReference>
<proteinExistence type="predicted"/>
<reference evidence="3" key="1">
    <citation type="journal article" date="2019" name="Int. J. Syst. Evol. Microbiol.">
        <title>The Global Catalogue of Microorganisms (GCM) 10K type strain sequencing project: providing services to taxonomists for standard genome sequencing and annotation.</title>
        <authorList>
            <consortium name="The Broad Institute Genomics Platform"/>
            <consortium name="The Broad Institute Genome Sequencing Center for Infectious Disease"/>
            <person name="Wu L."/>
            <person name="Ma J."/>
        </authorList>
    </citation>
    <scope>NUCLEOTIDE SEQUENCE [LARGE SCALE GENOMIC DNA]</scope>
    <source>
        <strain evidence="3">CCUG 49339</strain>
    </source>
</reference>
<gene>
    <name evidence="2" type="ORF">ACFSCX_15795</name>
</gene>
<keyword evidence="3" id="KW-1185">Reference proteome</keyword>
<dbReference type="InterPro" id="IPR011576">
    <property type="entry name" value="Pyridox_Oxase_N"/>
</dbReference>
<evidence type="ECO:0000313" key="2">
    <source>
        <dbReference type="EMBL" id="MFD1738000.1"/>
    </source>
</evidence>
<dbReference type="Pfam" id="PF01243">
    <property type="entry name" value="PNPOx_N"/>
    <property type="match status" value="1"/>
</dbReference>
<name>A0ABW4LS85_9BACI</name>
<dbReference type="PANTHER" id="PTHR34818:SF1">
    <property type="entry name" value="PROTEIN BLI-3"/>
    <property type="match status" value="1"/>
</dbReference>
<dbReference type="PANTHER" id="PTHR34818">
    <property type="entry name" value="PROTEIN BLI-3"/>
    <property type="match status" value="1"/>
</dbReference>
<dbReference type="EMBL" id="JBHUEM010000028">
    <property type="protein sequence ID" value="MFD1738000.1"/>
    <property type="molecule type" value="Genomic_DNA"/>
</dbReference>
<dbReference type="Proteomes" id="UP001597214">
    <property type="component" value="Unassembled WGS sequence"/>
</dbReference>
<evidence type="ECO:0000259" key="1">
    <source>
        <dbReference type="Pfam" id="PF01243"/>
    </source>
</evidence>
<feature type="domain" description="Pyridoxamine 5'-phosphate oxidase N-terminal" evidence="1">
    <location>
        <begin position="6"/>
        <end position="126"/>
    </location>
</feature>
<dbReference type="SUPFAM" id="SSF50475">
    <property type="entry name" value="FMN-binding split barrel"/>
    <property type="match status" value="1"/>
</dbReference>
<comment type="caution">
    <text evidence="2">The sequence shown here is derived from an EMBL/GenBank/DDBJ whole genome shotgun (WGS) entry which is preliminary data.</text>
</comment>
<accession>A0ABW4LS85</accession>